<comment type="caution">
    <text evidence="1">The sequence shown here is derived from an EMBL/GenBank/DDBJ whole genome shotgun (WGS) entry which is preliminary data.</text>
</comment>
<evidence type="ECO:0000313" key="1">
    <source>
        <dbReference type="EMBL" id="MBA0548803.1"/>
    </source>
</evidence>
<dbReference type="Proteomes" id="UP000593572">
    <property type="component" value="Unassembled WGS sequence"/>
</dbReference>
<proteinExistence type="predicted"/>
<feature type="non-terminal residue" evidence="1">
    <location>
        <position position="1"/>
    </location>
</feature>
<reference evidence="1 2" key="1">
    <citation type="journal article" date="2019" name="Genome Biol. Evol.">
        <title>Insights into the evolution of the New World diploid cottons (Gossypium, subgenus Houzingenia) based on genome sequencing.</title>
        <authorList>
            <person name="Grover C.E."/>
            <person name="Arick M.A. 2nd"/>
            <person name="Thrash A."/>
            <person name="Conover J.L."/>
            <person name="Sanders W.S."/>
            <person name="Peterson D.G."/>
            <person name="Frelichowski J.E."/>
            <person name="Scheffler J.A."/>
            <person name="Scheffler B.E."/>
            <person name="Wendel J.F."/>
        </authorList>
    </citation>
    <scope>NUCLEOTIDE SEQUENCE [LARGE SCALE GENOMIC DNA]</scope>
    <source>
        <strain evidence="1">157</strain>
        <tissue evidence="1">Leaf</tissue>
    </source>
</reference>
<name>A0A7J8L8P8_9ROSI</name>
<sequence>MSFGTICQYAVYGLTYTSYGLVSYQALISKVEFYLLKLDTVKEILLGCPIGAECWRPPEGCCLKTNFDTAYNALSQTSYTGLVIRDNQGL</sequence>
<keyword evidence="2" id="KW-1185">Reference proteome</keyword>
<evidence type="ECO:0000313" key="2">
    <source>
        <dbReference type="Proteomes" id="UP000593572"/>
    </source>
</evidence>
<dbReference type="EMBL" id="JABEZX010000001">
    <property type="protein sequence ID" value="MBA0548803.1"/>
    <property type="molecule type" value="Genomic_DNA"/>
</dbReference>
<protein>
    <submittedName>
        <fullName evidence="1">Uncharacterized protein</fullName>
    </submittedName>
</protein>
<organism evidence="1 2">
    <name type="scientific">Gossypium lobatum</name>
    <dbReference type="NCBI Taxonomy" id="34289"/>
    <lineage>
        <taxon>Eukaryota</taxon>
        <taxon>Viridiplantae</taxon>
        <taxon>Streptophyta</taxon>
        <taxon>Embryophyta</taxon>
        <taxon>Tracheophyta</taxon>
        <taxon>Spermatophyta</taxon>
        <taxon>Magnoliopsida</taxon>
        <taxon>eudicotyledons</taxon>
        <taxon>Gunneridae</taxon>
        <taxon>Pentapetalae</taxon>
        <taxon>rosids</taxon>
        <taxon>malvids</taxon>
        <taxon>Malvales</taxon>
        <taxon>Malvaceae</taxon>
        <taxon>Malvoideae</taxon>
        <taxon>Gossypium</taxon>
    </lineage>
</organism>
<dbReference type="AlphaFoldDB" id="A0A7J8L8P8"/>
<accession>A0A7J8L8P8</accession>
<gene>
    <name evidence="1" type="ORF">Golob_019877</name>
</gene>